<keyword evidence="1" id="KW-0732">Signal</keyword>
<evidence type="ECO:0000313" key="2">
    <source>
        <dbReference type="EMBL" id="AMJ52405.1"/>
    </source>
</evidence>
<reference evidence="2" key="1">
    <citation type="journal article" date="2016" name="BMC Genomics">
        <title>The effector candidate repertoire of the arbuscular mycorrhizal fungus Rhizophagus clarus.</title>
        <authorList>
            <person name="Sedzielewska Toro K."/>
            <person name="Brachmann A."/>
        </authorList>
    </citation>
    <scope>NUCLEOTIDE SEQUENCE</scope>
    <source>
        <strain evidence="2">MUCL46238</strain>
    </source>
</reference>
<evidence type="ECO:0000256" key="1">
    <source>
        <dbReference type="SAM" id="SignalP"/>
    </source>
</evidence>
<dbReference type="EMBL" id="KU305767">
    <property type="protein sequence ID" value="AMJ52405.1"/>
    <property type="molecule type" value="Genomic_DNA"/>
</dbReference>
<feature type="signal peptide" evidence="1">
    <location>
        <begin position="1"/>
        <end position="21"/>
    </location>
</feature>
<sequence length="116" mass="12212">MKNLILILVLAVVAFSTIAPATPTNWKRDVAFRLATIPAGKPTSTSLMKRQQYQCDPLNDVPCGIGCCPTGSNCLISTYQCDIPCTVADIPCGNNGGCCLPTNTCVAAPNGQYVCN</sequence>
<feature type="chain" id="PRO_5007301821" description="Granulins domain-containing protein" evidence="1">
    <location>
        <begin position="22"/>
        <end position="116"/>
    </location>
</feature>
<dbReference type="AlphaFoldDB" id="A0A140D092"/>
<organism evidence="2">
    <name type="scientific">Rhizophagus clarus</name>
    <dbReference type="NCBI Taxonomy" id="94130"/>
    <lineage>
        <taxon>Eukaryota</taxon>
        <taxon>Fungi</taxon>
        <taxon>Fungi incertae sedis</taxon>
        <taxon>Mucoromycota</taxon>
        <taxon>Glomeromycotina</taxon>
        <taxon>Glomeromycetes</taxon>
        <taxon>Glomerales</taxon>
        <taxon>Glomeraceae</taxon>
        <taxon>Rhizophagus</taxon>
    </lineage>
</organism>
<protein>
    <recommendedName>
        <fullName evidence="3">Granulins domain-containing protein</fullName>
    </recommendedName>
</protein>
<evidence type="ECO:0008006" key="3">
    <source>
        <dbReference type="Google" id="ProtNLM"/>
    </source>
</evidence>
<proteinExistence type="predicted"/>
<accession>A0A140D092</accession>
<name>A0A140D092_9GLOM</name>